<evidence type="ECO:0000313" key="2">
    <source>
        <dbReference type="Proteomes" id="UP000324800"/>
    </source>
</evidence>
<comment type="caution">
    <text evidence="1">The sequence shown here is derived from an EMBL/GenBank/DDBJ whole genome shotgun (WGS) entry which is preliminary data.</text>
</comment>
<sequence length="184" mass="20382">MAALNEYNVVGGLIGLGEFILLEIVSESIDLEDVQQIVYIPISVTVPKGDYTKKDDEFTFTSNTVFGIKKSGLIIPFGKRPQDQPYAKGNIGPVKQNDIETYGNQLMNQGDLISEEVNMDIVPRTVKLFINGNLQPIYMSGIPDSIQFYFSLWATGNTITVLSLKRLAQSTDATVQGAKEVKWE</sequence>
<evidence type="ECO:0000313" key="1">
    <source>
        <dbReference type="EMBL" id="KAA6366965.1"/>
    </source>
</evidence>
<dbReference type="EMBL" id="SNRW01018821">
    <property type="protein sequence ID" value="KAA6366965.1"/>
    <property type="molecule type" value="Genomic_DNA"/>
</dbReference>
<dbReference type="AlphaFoldDB" id="A0A5J4UBG1"/>
<protein>
    <submittedName>
        <fullName evidence="1">Uncharacterized protein</fullName>
    </submittedName>
</protein>
<name>A0A5J4UBG1_9EUKA</name>
<reference evidence="1 2" key="1">
    <citation type="submission" date="2019-03" db="EMBL/GenBank/DDBJ databases">
        <title>Single cell metagenomics reveals metabolic interactions within the superorganism composed of flagellate Streblomastix strix and complex community of Bacteroidetes bacteria on its surface.</title>
        <authorList>
            <person name="Treitli S.C."/>
            <person name="Kolisko M."/>
            <person name="Husnik F."/>
            <person name="Keeling P."/>
            <person name="Hampl V."/>
        </authorList>
    </citation>
    <scope>NUCLEOTIDE SEQUENCE [LARGE SCALE GENOMIC DNA]</scope>
    <source>
        <strain evidence="1">ST1C</strain>
    </source>
</reference>
<gene>
    <name evidence="1" type="ORF">EZS28_037508</name>
</gene>
<organism evidence="1 2">
    <name type="scientific">Streblomastix strix</name>
    <dbReference type="NCBI Taxonomy" id="222440"/>
    <lineage>
        <taxon>Eukaryota</taxon>
        <taxon>Metamonada</taxon>
        <taxon>Preaxostyla</taxon>
        <taxon>Oxymonadida</taxon>
        <taxon>Streblomastigidae</taxon>
        <taxon>Streblomastix</taxon>
    </lineage>
</organism>
<accession>A0A5J4UBG1</accession>
<dbReference type="Proteomes" id="UP000324800">
    <property type="component" value="Unassembled WGS sequence"/>
</dbReference>
<proteinExistence type="predicted"/>